<keyword evidence="2" id="KW-1185">Reference proteome</keyword>
<dbReference type="KEGG" id="lbc:LACBIDRAFT_329294"/>
<dbReference type="InParanoid" id="B0DHK7"/>
<gene>
    <name evidence="1" type="ORF">LACBIDRAFT_329294</name>
</gene>
<name>B0DHK7_LACBS</name>
<reference evidence="1 2" key="1">
    <citation type="journal article" date="2008" name="Nature">
        <title>The genome of Laccaria bicolor provides insights into mycorrhizal symbiosis.</title>
        <authorList>
            <person name="Martin F."/>
            <person name="Aerts A."/>
            <person name="Ahren D."/>
            <person name="Brun A."/>
            <person name="Danchin E.G.J."/>
            <person name="Duchaussoy F."/>
            <person name="Gibon J."/>
            <person name="Kohler A."/>
            <person name="Lindquist E."/>
            <person name="Pereda V."/>
            <person name="Salamov A."/>
            <person name="Shapiro H.J."/>
            <person name="Wuyts J."/>
            <person name="Blaudez D."/>
            <person name="Buee M."/>
            <person name="Brokstein P."/>
            <person name="Canbaeck B."/>
            <person name="Cohen D."/>
            <person name="Courty P.E."/>
            <person name="Coutinho P.M."/>
            <person name="Delaruelle C."/>
            <person name="Detter J.C."/>
            <person name="Deveau A."/>
            <person name="DiFazio S."/>
            <person name="Duplessis S."/>
            <person name="Fraissinet-Tachet L."/>
            <person name="Lucic E."/>
            <person name="Frey-Klett P."/>
            <person name="Fourrey C."/>
            <person name="Feussner I."/>
            <person name="Gay G."/>
            <person name="Grimwood J."/>
            <person name="Hoegger P.J."/>
            <person name="Jain P."/>
            <person name="Kilaru S."/>
            <person name="Labbe J."/>
            <person name="Lin Y.C."/>
            <person name="Legue V."/>
            <person name="Le Tacon F."/>
            <person name="Marmeisse R."/>
            <person name="Melayah D."/>
            <person name="Montanini B."/>
            <person name="Muratet M."/>
            <person name="Nehls U."/>
            <person name="Niculita-Hirzel H."/>
            <person name="Oudot-Le Secq M.P."/>
            <person name="Peter M."/>
            <person name="Quesneville H."/>
            <person name="Rajashekar B."/>
            <person name="Reich M."/>
            <person name="Rouhier N."/>
            <person name="Schmutz J."/>
            <person name="Yin T."/>
            <person name="Chalot M."/>
            <person name="Henrissat B."/>
            <person name="Kuees U."/>
            <person name="Lucas S."/>
            <person name="Van de Peer Y."/>
            <person name="Podila G.K."/>
            <person name="Polle A."/>
            <person name="Pukkila P.J."/>
            <person name="Richardson P.M."/>
            <person name="Rouze P."/>
            <person name="Sanders I.R."/>
            <person name="Stajich J.E."/>
            <person name="Tunlid A."/>
            <person name="Tuskan G."/>
            <person name="Grigoriev I.V."/>
        </authorList>
    </citation>
    <scope>NUCLEOTIDE SEQUENCE [LARGE SCALE GENOMIC DNA]</scope>
    <source>
        <strain evidence="2">S238N-H82 / ATCC MYA-4686</strain>
    </source>
</reference>
<proteinExistence type="predicted"/>
<dbReference type="Proteomes" id="UP000001194">
    <property type="component" value="Unassembled WGS sequence"/>
</dbReference>
<organism evidence="2">
    <name type="scientific">Laccaria bicolor (strain S238N-H82 / ATCC MYA-4686)</name>
    <name type="common">Bicoloured deceiver</name>
    <name type="synonym">Laccaria laccata var. bicolor</name>
    <dbReference type="NCBI Taxonomy" id="486041"/>
    <lineage>
        <taxon>Eukaryota</taxon>
        <taxon>Fungi</taxon>
        <taxon>Dikarya</taxon>
        <taxon>Basidiomycota</taxon>
        <taxon>Agaricomycotina</taxon>
        <taxon>Agaricomycetes</taxon>
        <taxon>Agaricomycetidae</taxon>
        <taxon>Agaricales</taxon>
        <taxon>Agaricineae</taxon>
        <taxon>Hydnangiaceae</taxon>
        <taxon>Laccaria</taxon>
    </lineage>
</organism>
<dbReference type="GeneID" id="6079093"/>
<evidence type="ECO:0000313" key="1">
    <source>
        <dbReference type="EMBL" id="EDR05743.1"/>
    </source>
</evidence>
<protein>
    <submittedName>
        <fullName evidence="1">Predicted protein</fullName>
    </submittedName>
</protein>
<evidence type="ECO:0000313" key="2">
    <source>
        <dbReference type="Proteomes" id="UP000001194"/>
    </source>
</evidence>
<dbReference type="HOGENOM" id="CLU_2197413_0_0_1"/>
<dbReference type="RefSeq" id="XP_001883419.1">
    <property type="nucleotide sequence ID" value="XM_001883384.1"/>
</dbReference>
<dbReference type="OrthoDB" id="3100329at2759"/>
<accession>B0DHK7</accession>
<sequence length="108" mass="12226">MFGDAPNHAPHPATIQGSLNHDVTYQTPDLEPGIVSIQWGLAHQHGAARRAPIQKKHITFTNEDNISWLKREMGDIKEGVKEIAEYLRGDVDYKLEEILVYIRELPAL</sequence>
<dbReference type="EMBL" id="DS547111">
    <property type="protein sequence ID" value="EDR05743.1"/>
    <property type="molecule type" value="Genomic_DNA"/>
</dbReference>
<dbReference type="AlphaFoldDB" id="B0DHK7"/>